<protein>
    <recommendedName>
        <fullName evidence="2">DUF3752 domain-containing protein</fullName>
    </recommendedName>
</protein>
<feature type="region of interest" description="Disordered" evidence="1">
    <location>
        <begin position="1"/>
        <end position="265"/>
    </location>
</feature>
<accession>A0A2H3C5H2</accession>
<feature type="compositionally biased region" description="Acidic residues" evidence="1">
    <location>
        <begin position="47"/>
        <end position="56"/>
    </location>
</feature>
<evidence type="ECO:0000259" key="2">
    <source>
        <dbReference type="Pfam" id="PF12572"/>
    </source>
</evidence>
<evidence type="ECO:0000256" key="1">
    <source>
        <dbReference type="SAM" id="MobiDB-lite"/>
    </source>
</evidence>
<dbReference type="Pfam" id="PF12572">
    <property type="entry name" value="DUF3752"/>
    <property type="match status" value="1"/>
</dbReference>
<dbReference type="Proteomes" id="UP000218334">
    <property type="component" value="Unassembled WGS sequence"/>
</dbReference>
<feature type="compositionally biased region" description="Basic and acidic residues" evidence="1">
    <location>
        <begin position="244"/>
        <end position="265"/>
    </location>
</feature>
<feature type="compositionally biased region" description="Basic and acidic residues" evidence="1">
    <location>
        <begin position="182"/>
        <end position="195"/>
    </location>
</feature>
<feature type="domain" description="DUF3752" evidence="2">
    <location>
        <begin position="142"/>
        <end position="296"/>
    </location>
</feature>
<gene>
    <name evidence="3" type="ORF">ARMSODRAFT_872771</name>
</gene>
<evidence type="ECO:0000313" key="3">
    <source>
        <dbReference type="EMBL" id="PBK78329.1"/>
    </source>
</evidence>
<organism evidence="3 4">
    <name type="scientific">Armillaria solidipes</name>
    <dbReference type="NCBI Taxonomy" id="1076256"/>
    <lineage>
        <taxon>Eukaryota</taxon>
        <taxon>Fungi</taxon>
        <taxon>Dikarya</taxon>
        <taxon>Basidiomycota</taxon>
        <taxon>Agaricomycotina</taxon>
        <taxon>Agaricomycetes</taxon>
        <taxon>Agaricomycetidae</taxon>
        <taxon>Agaricales</taxon>
        <taxon>Marasmiineae</taxon>
        <taxon>Physalacriaceae</taxon>
        <taxon>Armillaria</taxon>
    </lineage>
</organism>
<dbReference type="InterPro" id="IPR022226">
    <property type="entry name" value="DUF3752"/>
</dbReference>
<dbReference type="PANTHER" id="PTHR46370">
    <property type="entry name" value="GPALPP MOTIFS-CONTAINING PROTEIN 1"/>
    <property type="match status" value="1"/>
</dbReference>
<feature type="compositionally biased region" description="Basic and acidic residues" evidence="1">
    <location>
        <begin position="213"/>
        <end position="233"/>
    </location>
</feature>
<dbReference type="STRING" id="1076256.A0A2H3C5H2"/>
<keyword evidence="4" id="KW-1185">Reference proteome</keyword>
<feature type="compositionally biased region" description="Basic and acidic residues" evidence="1">
    <location>
        <begin position="114"/>
        <end position="138"/>
    </location>
</feature>
<dbReference type="InterPro" id="IPR046331">
    <property type="entry name" value="GPAM1-like"/>
</dbReference>
<name>A0A2H3C5H2_9AGAR</name>
<proteinExistence type="predicted"/>
<evidence type="ECO:0000313" key="4">
    <source>
        <dbReference type="Proteomes" id="UP000218334"/>
    </source>
</evidence>
<dbReference type="PANTHER" id="PTHR46370:SF1">
    <property type="entry name" value="GPALPP MOTIFS-CONTAINING PROTEIN 1"/>
    <property type="match status" value="1"/>
</dbReference>
<dbReference type="EMBL" id="KZ293415">
    <property type="protein sequence ID" value="PBK78329.1"/>
    <property type="molecule type" value="Genomic_DNA"/>
</dbReference>
<sequence length="304" mass="33777">MSSIGPEIPPHLLERRQHANEDDEDDIGPSVAGPQIPPELVKQQQQQDDDDDEDDYAPALPPELLAARQAGPEKRVQGPALPTYDDDSDDDVGPKPLPAGRISANETDGVKQFMEQEEKRRKRIEEASRPKAPQRDEWMLVPPSSSDLLGTLDPTKLNKPRQFARSAAPAKETENNLWTETPAERQQRLADEVSGKRRRAVNADNSMSAEEALEARKRQKMDESIRMGVEEHTRKVRGSALVDAHAKSAGKKDDEEDPSKAIWDHTRDMSIGGRLMDDSTRHKMLRDAKGLGDRFGAGKGGSFL</sequence>
<reference evidence="4" key="1">
    <citation type="journal article" date="2017" name="Nat. Ecol. Evol.">
        <title>Genome expansion and lineage-specific genetic innovations in the forest pathogenic fungi Armillaria.</title>
        <authorList>
            <person name="Sipos G."/>
            <person name="Prasanna A.N."/>
            <person name="Walter M.C."/>
            <person name="O'Connor E."/>
            <person name="Balint B."/>
            <person name="Krizsan K."/>
            <person name="Kiss B."/>
            <person name="Hess J."/>
            <person name="Varga T."/>
            <person name="Slot J."/>
            <person name="Riley R."/>
            <person name="Boka B."/>
            <person name="Rigling D."/>
            <person name="Barry K."/>
            <person name="Lee J."/>
            <person name="Mihaltcheva S."/>
            <person name="LaButti K."/>
            <person name="Lipzen A."/>
            <person name="Waldron R."/>
            <person name="Moloney N.M."/>
            <person name="Sperisen C."/>
            <person name="Kredics L."/>
            <person name="Vagvoelgyi C."/>
            <person name="Patrignani A."/>
            <person name="Fitzpatrick D."/>
            <person name="Nagy I."/>
            <person name="Doyle S."/>
            <person name="Anderson J.B."/>
            <person name="Grigoriev I.V."/>
            <person name="Gueldener U."/>
            <person name="Muensterkoetter M."/>
            <person name="Nagy L.G."/>
        </authorList>
    </citation>
    <scope>NUCLEOTIDE SEQUENCE [LARGE SCALE GENOMIC DNA]</scope>
    <source>
        <strain evidence="4">28-4</strain>
    </source>
</reference>
<dbReference type="AlphaFoldDB" id="A0A2H3C5H2"/>